<dbReference type="PANTHER" id="PTHR43706">
    <property type="entry name" value="NADH DEHYDROGENASE"/>
    <property type="match status" value="1"/>
</dbReference>
<keyword evidence="5" id="KW-0520">NAD</keyword>
<evidence type="ECO:0000256" key="5">
    <source>
        <dbReference type="ARBA" id="ARBA00023027"/>
    </source>
</evidence>
<evidence type="ECO:0000313" key="9">
    <source>
        <dbReference type="Proteomes" id="UP000095280"/>
    </source>
</evidence>
<dbReference type="SUPFAM" id="SSF51905">
    <property type="entry name" value="FAD/NAD(P)-binding domain"/>
    <property type="match status" value="1"/>
</dbReference>
<keyword evidence="6" id="KW-0732">Signal</keyword>
<reference evidence="10 11" key="1">
    <citation type="submission" date="2016-11" db="UniProtKB">
        <authorList>
            <consortium name="WormBaseParasite"/>
        </authorList>
    </citation>
    <scope>IDENTIFICATION</scope>
</reference>
<evidence type="ECO:0000256" key="6">
    <source>
        <dbReference type="SAM" id="SignalP"/>
    </source>
</evidence>
<evidence type="ECO:0000256" key="3">
    <source>
        <dbReference type="ARBA" id="ARBA00022827"/>
    </source>
</evidence>
<evidence type="ECO:0000313" key="10">
    <source>
        <dbReference type="WBParaSite" id="maker-uti_cns_0010535-snap-gene-0.6-mRNA-1"/>
    </source>
</evidence>
<keyword evidence="2" id="KW-0285">Flavoprotein</keyword>
<dbReference type="InterPro" id="IPR036188">
    <property type="entry name" value="FAD/NAD-bd_sf"/>
</dbReference>
<dbReference type="WBParaSite" id="maker-uti_cns_0010995-snap-gene-0.3-mRNA-1">
    <property type="protein sequence ID" value="maker-uti_cns_0010995-snap-gene-0.3-mRNA-1"/>
    <property type="gene ID" value="maker-uti_cns_0010995-snap-gene-0.3"/>
</dbReference>
<sequence>EYNANFCFQLASLLLLPLSRRCCNSFRLQKCSIRCRHSASADYQNGSRQRLVILGTGWGSYSALRNVDKSKFDVIVVSPRNHFLFTPLLCSTTVGTLEFRSIIEPVREYGFRQSDHFHLAEATEVDFNLREVTCRSCLGSRASYQIGYDRLIIGVGALTNTFGVPGVNEHAFFLKEVSDARQIRERLIENTELAQQAWVSPDERARLLHTSHGRPKFGGCACMVIVGGGPTGVEFGAELYDFARTDLARLYRHKAADVRVTLVESAQILASFDASLRNYAEKKIRARKNFDLRQGTVASVDAQGAALRDGSRLPAGLVVWSTGLAPRPFIHDLDAPKSPSGQLLTDPQLRVLADKTGRSFAIGDCASIVDGPLPCTAQVAERQGRYLANRLNQDRTGPLSESNSGTQLQDEPFRFAGRGMLAYIGEFKALTDTPGVKLHGFTSWLLWRSAYLTRLGSWRLRLQVPVDWTKALLFGRDTS</sequence>
<dbReference type="PANTHER" id="PTHR43706:SF13">
    <property type="entry name" value="NADH DEHYDROGENASE-RELATED"/>
    <property type="match status" value="1"/>
</dbReference>
<proteinExistence type="inferred from homology"/>
<organism evidence="9 10">
    <name type="scientific">Macrostomum lignano</name>
    <dbReference type="NCBI Taxonomy" id="282301"/>
    <lineage>
        <taxon>Eukaryota</taxon>
        <taxon>Metazoa</taxon>
        <taxon>Spiralia</taxon>
        <taxon>Lophotrochozoa</taxon>
        <taxon>Platyhelminthes</taxon>
        <taxon>Rhabditophora</taxon>
        <taxon>Macrostomorpha</taxon>
        <taxon>Macrostomida</taxon>
        <taxon>Macrostomidae</taxon>
        <taxon>Macrostomum</taxon>
    </lineage>
</organism>
<feature type="domain" description="External alternative NADH-ubiquinone oxidoreductase-like C-terminal" evidence="8">
    <location>
        <begin position="418"/>
        <end position="477"/>
    </location>
</feature>
<keyword evidence="3" id="KW-0274">FAD</keyword>
<keyword evidence="9" id="KW-1185">Reference proteome</keyword>
<dbReference type="InterPro" id="IPR054585">
    <property type="entry name" value="NDH2-like_C"/>
</dbReference>
<dbReference type="InterPro" id="IPR023753">
    <property type="entry name" value="FAD/NAD-binding_dom"/>
</dbReference>
<evidence type="ECO:0000259" key="7">
    <source>
        <dbReference type="Pfam" id="PF07992"/>
    </source>
</evidence>
<dbReference type="GO" id="GO:0003954">
    <property type="term" value="F:NADH dehydrogenase activity"/>
    <property type="evidence" value="ECO:0007669"/>
    <property type="project" value="InterPro"/>
</dbReference>
<evidence type="ECO:0000259" key="8">
    <source>
        <dbReference type="Pfam" id="PF22366"/>
    </source>
</evidence>
<dbReference type="Pfam" id="PF22366">
    <property type="entry name" value="NDH2_C"/>
    <property type="match status" value="1"/>
</dbReference>
<evidence type="ECO:0000256" key="2">
    <source>
        <dbReference type="ARBA" id="ARBA00022630"/>
    </source>
</evidence>
<evidence type="ECO:0000256" key="1">
    <source>
        <dbReference type="ARBA" id="ARBA00005272"/>
    </source>
</evidence>
<keyword evidence="4" id="KW-0560">Oxidoreductase</keyword>
<evidence type="ECO:0000256" key="4">
    <source>
        <dbReference type="ARBA" id="ARBA00023002"/>
    </source>
</evidence>
<dbReference type="InterPro" id="IPR045024">
    <property type="entry name" value="NDH-2"/>
</dbReference>
<dbReference type="AlphaFoldDB" id="A0A1I8I8Y7"/>
<feature type="signal peptide" evidence="6">
    <location>
        <begin position="1"/>
        <end position="25"/>
    </location>
</feature>
<dbReference type="GO" id="GO:0005739">
    <property type="term" value="C:mitochondrion"/>
    <property type="evidence" value="ECO:0007669"/>
    <property type="project" value="UniProtKB-ARBA"/>
</dbReference>
<dbReference type="WBParaSite" id="maker-uti_cns_0010535-snap-gene-0.6-mRNA-1">
    <property type="protein sequence ID" value="maker-uti_cns_0010535-snap-gene-0.6-mRNA-1"/>
    <property type="gene ID" value="maker-uti_cns_0010535-snap-gene-0.6"/>
</dbReference>
<dbReference type="Pfam" id="PF07992">
    <property type="entry name" value="Pyr_redox_2"/>
    <property type="match status" value="1"/>
</dbReference>
<feature type="chain" id="PRO_5009845828" evidence="6">
    <location>
        <begin position="26"/>
        <end position="479"/>
    </location>
</feature>
<dbReference type="Proteomes" id="UP000095280">
    <property type="component" value="Unplaced"/>
</dbReference>
<dbReference type="Gene3D" id="3.50.50.100">
    <property type="match status" value="1"/>
</dbReference>
<protein>
    <submittedName>
        <fullName evidence="10 11">Pyr_redox_2 domain-containing protein</fullName>
    </submittedName>
</protein>
<comment type="similarity">
    <text evidence="1">Belongs to the NADH dehydrogenase family.</text>
</comment>
<evidence type="ECO:0000313" key="11">
    <source>
        <dbReference type="WBParaSite" id="maker-uti_cns_0010995-snap-gene-0.3-mRNA-1"/>
    </source>
</evidence>
<feature type="domain" description="FAD/NAD(P)-binding" evidence="7">
    <location>
        <begin position="50"/>
        <end position="384"/>
    </location>
</feature>
<accession>A0A1I8I8Y7</accession>
<name>A0A1I8I8Y7_9PLAT</name>